<protein>
    <submittedName>
        <fullName evidence="3">Peptidase A4 family-domain-containing protein</fullName>
    </submittedName>
</protein>
<dbReference type="InterPro" id="IPR013320">
    <property type="entry name" value="ConA-like_dom_sf"/>
</dbReference>
<dbReference type="Pfam" id="PF01828">
    <property type="entry name" value="Peptidase_A4"/>
    <property type="match status" value="1"/>
</dbReference>
<dbReference type="PANTHER" id="PTHR37536">
    <property type="entry name" value="PUTATIVE (AFU_ORTHOLOGUE AFUA_3G02970)-RELATED"/>
    <property type="match status" value="1"/>
</dbReference>
<dbReference type="CDD" id="cd13426">
    <property type="entry name" value="Peptidase_G1"/>
    <property type="match status" value="1"/>
</dbReference>
<feature type="signal peptide" evidence="2">
    <location>
        <begin position="1"/>
        <end position="21"/>
    </location>
</feature>
<dbReference type="STRING" id="2025994.A0A2T3A4J2"/>
<dbReference type="AlphaFoldDB" id="A0A2T3A4J2"/>
<name>A0A2T3A4J2_9PEZI</name>
<feature type="active site" description="Proton acceptor" evidence="1">
    <location>
        <position position="231"/>
    </location>
</feature>
<dbReference type="EMBL" id="KZ678471">
    <property type="protein sequence ID" value="PSR82758.1"/>
    <property type="molecule type" value="Genomic_DNA"/>
</dbReference>
<gene>
    <name evidence="3" type="ORF">BD289DRAFT_506933</name>
</gene>
<dbReference type="GO" id="GO:0070007">
    <property type="term" value="F:glutamic-type endopeptidase activity"/>
    <property type="evidence" value="ECO:0007669"/>
    <property type="project" value="InterPro"/>
</dbReference>
<evidence type="ECO:0000256" key="2">
    <source>
        <dbReference type="SAM" id="SignalP"/>
    </source>
</evidence>
<proteinExistence type="predicted"/>
<dbReference type="SUPFAM" id="SSF49899">
    <property type="entry name" value="Concanavalin A-like lectins/glucanases"/>
    <property type="match status" value="1"/>
</dbReference>
<accession>A0A2T3A4J2</accession>
<keyword evidence="2" id="KW-0732">Signal</keyword>
<organism evidence="3 4">
    <name type="scientific">Coniella lustricola</name>
    <dbReference type="NCBI Taxonomy" id="2025994"/>
    <lineage>
        <taxon>Eukaryota</taxon>
        <taxon>Fungi</taxon>
        <taxon>Dikarya</taxon>
        <taxon>Ascomycota</taxon>
        <taxon>Pezizomycotina</taxon>
        <taxon>Sordariomycetes</taxon>
        <taxon>Sordariomycetidae</taxon>
        <taxon>Diaporthales</taxon>
        <taxon>Schizoparmaceae</taxon>
        <taxon>Coniella</taxon>
    </lineage>
</organism>
<dbReference type="Proteomes" id="UP000241462">
    <property type="component" value="Unassembled WGS sequence"/>
</dbReference>
<evidence type="ECO:0000313" key="3">
    <source>
        <dbReference type="EMBL" id="PSR82758.1"/>
    </source>
</evidence>
<dbReference type="InterPro" id="IPR000250">
    <property type="entry name" value="Peptidase_G1"/>
</dbReference>
<reference evidence="3 4" key="1">
    <citation type="journal article" date="2018" name="Mycol. Prog.">
        <title>Coniella lustricola, a new species from submerged detritus.</title>
        <authorList>
            <person name="Raudabaugh D.B."/>
            <person name="Iturriaga T."/>
            <person name="Carver A."/>
            <person name="Mondo S."/>
            <person name="Pangilinan J."/>
            <person name="Lipzen A."/>
            <person name="He G."/>
            <person name="Amirebrahimi M."/>
            <person name="Grigoriev I.V."/>
            <person name="Miller A.N."/>
        </authorList>
    </citation>
    <scope>NUCLEOTIDE SEQUENCE [LARGE SCALE GENOMIC DNA]</scope>
    <source>
        <strain evidence="3 4">B22-T-1</strain>
    </source>
</reference>
<feature type="chain" id="PRO_5015560555" evidence="2">
    <location>
        <begin position="22"/>
        <end position="319"/>
    </location>
</feature>
<evidence type="ECO:0000313" key="4">
    <source>
        <dbReference type="Proteomes" id="UP000241462"/>
    </source>
</evidence>
<keyword evidence="4" id="KW-1185">Reference proteome</keyword>
<dbReference type="PANTHER" id="PTHR37536:SF1">
    <property type="entry name" value="ASPERGILLOPEPSIN, PUTAITVE (AFU_ORTHOLOGUE AFUA_7G01200)"/>
    <property type="match status" value="1"/>
</dbReference>
<sequence>MSLSSILQLLLLLGCSGSARAEGQLRTSSVSPRARAAALRDEHFSKLGQATDAKVSESLLSMPSIKARDLIPSEPGTSYHWAGAVVPPPSGENITTVTATMTLPDLVAPEDVRQGPGGEYFLYVWVGIDGLDSVDPGDCTALWQTGFAGQIKNGVTTWWGWVCYLWDQDENAVFDTYILDAESGDTVNMTVQSLSSSEGIFWLDNLSTGSSTSYSVTGGDICMQQAEWIVEDPWDGSTEDILYMLVWPDYGSMVFDNAVAYTNAGSTVAPNAAGSTLYVVESYYDNDIIQNNVSATDSTVTVDWLASGPGTKLGARLLV</sequence>
<dbReference type="InterPro" id="IPR038656">
    <property type="entry name" value="Peptidase_G1_sf"/>
</dbReference>
<dbReference type="InParanoid" id="A0A2T3A4J2"/>
<dbReference type="OrthoDB" id="2862635at2759"/>
<dbReference type="GO" id="GO:0006508">
    <property type="term" value="P:proteolysis"/>
    <property type="evidence" value="ECO:0007669"/>
    <property type="project" value="InterPro"/>
</dbReference>
<dbReference type="Gene3D" id="2.60.120.700">
    <property type="entry name" value="Peptidase G1"/>
    <property type="match status" value="1"/>
</dbReference>
<evidence type="ECO:0000256" key="1">
    <source>
        <dbReference type="PIRSR" id="PIRSR600250-50"/>
    </source>
</evidence>